<keyword evidence="2" id="KW-0378">Hydrolase</keyword>
<dbReference type="InterPro" id="IPR001650">
    <property type="entry name" value="Helicase_C-like"/>
</dbReference>
<evidence type="ECO:0000259" key="6">
    <source>
        <dbReference type="PROSITE" id="PS51194"/>
    </source>
</evidence>
<evidence type="ECO:0000313" key="8">
    <source>
        <dbReference type="Proteomes" id="UP000677054"/>
    </source>
</evidence>
<keyword evidence="1" id="KW-0547">Nucleotide-binding</keyword>
<dbReference type="InterPro" id="IPR011545">
    <property type="entry name" value="DEAD/DEAH_box_helicase_dom"/>
</dbReference>
<dbReference type="SUPFAM" id="SSF52540">
    <property type="entry name" value="P-loop containing nucleoside triphosphate hydrolases"/>
    <property type="match status" value="1"/>
</dbReference>
<evidence type="ECO:0000313" key="7">
    <source>
        <dbReference type="EMBL" id="CAD7254163.1"/>
    </source>
</evidence>
<dbReference type="EMBL" id="LR907643">
    <property type="protein sequence ID" value="CAD7254163.1"/>
    <property type="molecule type" value="Genomic_DNA"/>
</dbReference>
<dbReference type="Pfam" id="PF00270">
    <property type="entry name" value="DEAD"/>
    <property type="match status" value="1"/>
</dbReference>
<dbReference type="InterPro" id="IPR027417">
    <property type="entry name" value="P-loop_NTPase"/>
</dbReference>
<dbReference type="OrthoDB" id="422663at2759"/>
<dbReference type="AlphaFoldDB" id="A0A7R9AHA3"/>
<dbReference type="PROSITE" id="PS51194">
    <property type="entry name" value="HELICASE_CTER"/>
    <property type="match status" value="1"/>
</dbReference>
<proteinExistence type="predicted"/>
<feature type="domain" description="Helicase ATP-binding" evidence="5">
    <location>
        <begin position="6"/>
        <end position="100"/>
    </location>
</feature>
<evidence type="ECO:0000256" key="3">
    <source>
        <dbReference type="ARBA" id="ARBA00022806"/>
    </source>
</evidence>
<dbReference type="Proteomes" id="UP000677054">
    <property type="component" value="Unassembled WGS sequence"/>
</dbReference>
<dbReference type="PANTHER" id="PTHR47959">
    <property type="entry name" value="ATP-DEPENDENT RNA HELICASE RHLE-RELATED"/>
    <property type="match status" value="1"/>
</dbReference>
<feature type="non-terminal residue" evidence="7">
    <location>
        <position position="1"/>
    </location>
</feature>
<dbReference type="EMBL" id="CAJPEV010008126">
    <property type="protein sequence ID" value="CAG0905124.1"/>
    <property type="molecule type" value="Genomic_DNA"/>
</dbReference>
<evidence type="ECO:0000259" key="5">
    <source>
        <dbReference type="PROSITE" id="PS51192"/>
    </source>
</evidence>
<sequence>MQKTANTTIIENENTLLLSPTGSGKTLAFLLPIFQKLNQENKQIQALIITPTRELTLQIEQVWRKMKTNFKVNVAHGGHAKSIEKHNFISPPALLIGTPEPAIIFCNHREAVERTHWELKQKGIDSVFYHGGMEQDDRELALIKFRNQSAHFLVTTDLAARGLDIPSVKHIIHYHLPNKEED</sequence>
<dbReference type="GO" id="GO:0016787">
    <property type="term" value="F:hydrolase activity"/>
    <property type="evidence" value="ECO:0007669"/>
    <property type="project" value="UniProtKB-KW"/>
</dbReference>
<organism evidence="7">
    <name type="scientific">Darwinula stevensoni</name>
    <dbReference type="NCBI Taxonomy" id="69355"/>
    <lineage>
        <taxon>Eukaryota</taxon>
        <taxon>Metazoa</taxon>
        <taxon>Ecdysozoa</taxon>
        <taxon>Arthropoda</taxon>
        <taxon>Crustacea</taxon>
        <taxon>Oligostraca</taxon>
        <taxon>Ostracoda</taxon>
        <taxon>Podocopa</taxon>
        <taxon>Podocopida</taxon>
        <taxon>Darwinulocopina</taxon>
        <taxon>Darwinuloidea</taxon>
        <taxon>Darwinulidae</taxon>
        <taxon>Darwinula</taxon>
    </lineage>
</organism>
<dbReference type="Gene3D" id="3.40.50.300">
    <property type="entry name" value="P-loop containing nucleotide triphosphate hydrolases"/>
    <property type="match status" value="2"/>
</dbReference>
<dbReference type="CDD" id="cd18787">
    <property type="entry name" value="SF2_C_DEAD"/>
    <property type="match status" value="1"/>
</dbReference>
<dbReference type="SMART" id="SM00490">
    <property type="entry name" value="HELICc"/>
    <property type="match status" value="1"/>
</dbReference>
<keyword evidence="8" id="KW-1185">Reference proteome</keyword>
<dbReference type="PANTHER" id="PTHR47959:SF1">
    <property type="entry name" value="ATP-DEPENDENT RNA HELICASE DBPA"/>
    <property type="match status" value="1"/>
</dbReference>
<dbReference type="GO" id="GO:0003676">
    <property type="term" value="F:nucleic acid binding"/>
    <property type="evidence" value="ECO:0007669"/>
    <property type="project" value="InterPro"/>
</dbReference>
<keyword evidence="3" id="KW-0347">Helicase</keyword>
<dbReference type="InterPro" id="IPR050079">
    <property type="entry name" value="DEAD_box_RNA_helicase"/>
</dbReference>
<protein>
    <recommendedName>
        <fullName evidence="9">Helicase</fullName>
    </recommendedName>
</protein>
<dbReference type="GO" id="GO:0005829">
    <property type="term" value="C:cytosol"/>
    <property type="evidence" value="ECO:0007669"/>
    <property type="project" value="TreeGrafter"/>
</dbReference>
<evidence type="ECO:0000256" key="2">
    <source>
        <dbReference type="ARBA" id="ARBA00022801"/>
    </source>
</evidence>
<dbReference type="InterPro" id="IPR014001">
    <property type="entry name" value="Helicase_ATP-bd"/>
</dbReference>
<gene>
    <name evidence="7" type="ORF">DSTB1V02_LOCUS13909</name>
</gene>
<reference evidence="7" key="1">
    <citation type="submission" date="2020-11" db="EMBL/GenBank/DDBJ databases">
        <authorList>
            <person name="Tran Van P."/>
        </authorList>
    </citation>
    <scope>NUCLEOTIDE SEQUENCE</scope>
</reference>
<evidence type="ECO:0008006" key="9">
    <source>
        <dbReference type="Google" id="ProtNLM"/>
    </source>
</evidence>
<dbReference type="SMART" id="SM00487">
    <property type="entry name" value="DEXDc"/>
    <property type="match status" value="1"/>
</dbReference>
<dbReference type="PROSITE" id="PS51192">
    <property type="entry name" value="HELICASE_ATP_BIND_1"/>
    <property type="match status" value="1"/>
</dbReference>
<name>A0A7R9AHA3_9CRUS</name>
<evidence type="ECO:0000256" key="4">
    <source>
        <dbReference type="ARBA" id="ARBA00022840"/>
    </source>
</evidence>
<feature type="domain" description="Helicase C-terminal" evidence="6">
    <location>
        <begin position="90"/>
        <end position="182"/>
    </location>
</feature>
<dbReference type="GO" id="GO:0005524">
    <property type="term" value="F:ATP binding"/>
    <property type="evidence" value="ECO:0007669"/>
    <property type="project" value="UniProtKB-KW"/>
</dbReference>
<evidence type="ECO:0000256" key="1">
    <source>
        <dbReference type="ARBA" id="ARBA00022741"/>
    </source>
</evidence>
<accession>A0A7R9AHA3</accession>
<dbReference type="GO" id="GO:0003724">
    <property type="term" value="F:RNA helicase activity"/>
    <property type="evidence" value="ECO:0007669"/>
    <property type="project" value="TreeGrafter"/>
</dbReference>
<keyword evidence="4" id="KW-0067">ATP-binding</keyword>